<reference evidence="3 4" key="1">
    <citation type="submission" date="2015-11" db="EMBL/GenBank/DDBJ databases">
        <authorList>
            <person name="Zhang Y."/>
            <person name="Guo Z."/>
        </authorList>
    </citation>
    <scope>NUCLEOTIDE SEQUENCE [LARGE SCALE GENOMIC DNA]</scope>
    <source>
        <strain evidence="3 4">KCTC 32221</strain>
    </source>
</reference>
<dbReference type="KEGG" id="pspi:PS2015_1301"/>
<protein>
    <recommendedName>
        <fullName evidence="2">DUF4329 domain-containing protein</fullName>
    </recommendedName>
</protein>
<organism evidence="3 4">
    <name type="scientific">Pseudohongiella spirulinae</name>
    <dbReference type="NCBI Taxonomy" id="1249552"/>
    <lineage>
        <taxon>Bacteria</taxon>
        <taxon>Pseudomonadati</taxon>
        <taxon>Pseudomonadota</taxon>
        <taxon>Gammaproteobacteria</taxon>
        <taxon>Pseudomonadales</taxon>
        <taxon>Pseudohongiellaceae</taxon>
        <taxon>Pseudohongiella</taxon>
    </lineage>
</organism>
<proteinExistence type="predicted"/>
<evidence type="ECO:0000313" key="3">
    <source>
        <dbReference type="EMBL" id="ALO45959.1"/>
    </source>
</evidence>
<feature type="domain" description="DUF4329" evidence="2">
    <location>
        <begin position="42"/>
        <end position="155"/>
    </location>
</feature>
<dbReference type="Pfam" id="PF14220">
    <property type="entry name" value="DUF4329"/>
    <property type="match status" value="1"/>
</dbReference>
<dbReference type="RefSeq" id="WP_058021447.1">
    <property type="nucleotide sequence ID" value="NZ_CP013189.1"/>
</dbReference>
<dbReference type="EMBL" id="CP013189">
    <property type="protein sequence ID" value="ALO45959.1"/>
    <property type="molecule type" value="Genomic_DNA"/>
</dbReference>
<evidence type="ECO:0000256" key="1">
    <source>
        <dbReference type="SAM" id="SignalP"/>
    </source>
</evidence>
<dbReference type="Proteomes" id="UP000065641">
    <property type="component" value="Chromosome"/>
</dbReference>
<feature type="signal peptide" evidence="1">
    <location>
        <begin position="1"/>
        <end position="25"/>
    </location>
</feature>
<dbReference type="InterPro" id="IPR025479">
    <property type="entry name" value="DUF4329"/>
</dbReference>
<name>A0A0S2KC95_9GAMM</name>
<keyword evidence="4" id="KW-1185">Reference proteome</keyword>
<evidence type="ECO:0000313" key="4">
    <source>
        <dbReference type="Proteomes" id="UP000065641"/>
    </source>
</evidence>
<dbReference type="AlphaFoldDB" id="A0A0S2KC95"/>
<accession>A0A0S2KC95</accession>
<sequence precursor="true">MLTKSFGKSLALAGLHLLLNSSALASSESSITVTAQFESELQAVQHASNLYNPASVREDREFMGVIFRRAAHAGFLFGYTVGAGQSGQDTVTVRARIPQGSEIVAFWHTHGAEHWTRQYFSPEDTELAREWGLPFYMAAADGHLRVYRPEQRPLSKRQAMRLGLGPMQGSSQGELVGTVNV</sequence>
<evidence type="ECO:0000259" key="2">
    <source>
        <dbReference type="Pfam" id="PF14220"/>
    </source>
</evidence>
<keyword evidence="1" id="KW-0732">Signal</keyword>
<gene>
    <name evidence="3" type="ORF">PS2015_1301</name>
</gene>
<feature type="chain" id="PRO_5006601474" description="DUF4329 domain-containing protein" evidence="1">
    <location>
        <begin position="26"/>
        <end position="181"/>
    </location>
</feature>